<dbReference type="PANTHER" id="PTHR14471:SF5">
    <property type="entry name" value="E3 UBIQUITIN-PROTEIN LIGASE MARCHF10-RELATED"/>
    <property type="match status" value="1"/>
</dbReference>
<dbReference type="Gene3D" id="3.30.40.10">
    <property type="entry name" value="Zinc/RING finger domain, C3HC4 (zinc finger)"/>
    <property type="match status" value="1"/>
</dbReference>
<keyword evidence="7" id="KW-0833">Ubl conjugation pathway</keyword>
<evidence type="ECO:0000256" key="1">
    <source>
        <dbReference type="ARBA" id="ARBA00000900"/>
    </source>
</evidence>
<dbReference type="PROSITE" id="PS51292">
    <property type="entry name" value="ZF_RING_CH"/>
    <property type="match status" value="1"/>
</dbReference>
<evidence type="ECO:0000259" key="10">
    <source>
        <dbReference type="PROSITE" id="PS51292"/>
    </source>
</evidence>
<organism evidence="11 13">
    <name type="scientific">Erinaceus europaeus</name>
    <name type="common">Western European hedgehog</name>
    <dbReference type="NCBI Taxonomy" id="9365"/>
    <lineage>
        <taxon>Eukaryota</taxon>
        <taxon>Metazoa</taxon>
        <taxon>Chordata</taxon>
        <taxon>Craniata</taxon>
        <taxon>Vertebrata</taxon>
        <taxon>Euteleostomi</taxon>
        <taxon>Mammalia</taxon>
        <taxon>Eutheria</taxon>
        <taxon>Laurasiatheria</taxon>
        <taxon>Eulipotyphla</taxon>
        <taxon>Erinaceidae</taxon>
        <taxon>Erinaceinae</taxon>
        <taxon>Erinaceus</taxon>
    </lineage>
</organism>
<feature type="compositionally biased region" description="Polar residues" evidence="9">
    <location>
        <begin position="82"/>
        <end position="91"/>
    </location>
</feature>
<reference evidence="12 13" key="1">
    <citation type="submission" date="2025-05" db="UniProtKB">
        <authorList>
            <consortium name="RefSeq"/>
        </authorList>
    </citation>
    <scope>IDENTIFICATION</scope>
</reference>
<evidence type="ECO:0000256" key="7">
    <source>
        <dbReference type="ARBA" id="ARBA00022786"/>
    </source>
</evidence>
<comment type="pathway">
    <text evidence="2">Protein modification; protein ubiquitination.</text>
</comment>
<evidence type="ECO:0000313" key="13">
    <source>
        <dbReference type="RefSeq" id="XP_060058504.1"/>
    </source>
</evidence>
<dbReference type="GeneID" id="103117594"/>
<evidence type="ECO:0000256" key="5">
    <source>
        <dbReference type="ARBA" id="ARBA00022723"/>
    </source>
</evidence>
<dbReference type="InterPro" id="IPR052297">
    <property type="entry name" value="RING-CH-type_E3_ubiq-ligase"/>
</dbReference>
<feature type="compositionally biased region" description="Basic and acidic residues" evidence="9">
    <location>
        <begin position="407"/>
        <end position="416"/>
    </location>
</feature>
<feature type="region of interest" description="Disordered" evidence="9">
    <location>
        <begin position="753"/>
        <end position="774"/>
    </location>
</feature>
<feature type="region of interest" description="Disordered" evidence="9">
    <location>
        <begin position="37"/>
        <end position="259"/>
    </location>
</feature>
<dbReference type="RefSeq" id="XP_060058504.1">
    <property type="nucleotide sequence ID" value="XM_060202521.1"/>
</dbReference>
<sequence>MLHEARGRQKFVSDVQYLQDIQHKVDSEYQACLRRQGFKRNTNEKEQEQLGGQATSLERSRYSSGTSSKQSSHEEDLLVEPRSSTENPTCKRNSRLPAINQKSVKQKDKSTMTARSAEKAAPSNAPPAAQATQSLSRKRRPHLGRMTVIPEMQSPRASRDGSRQKLQLPVKVPVLRGADSVAQQEGPKRTSDTKPKRLTRERRNVLPFSQKMKTKIKITPERSRGAPPPGPPPCCQGTGCPQRPGGSPGTTGTTEPRKVPFGFRDEDFYSVLSLNAGAAADDDDTEEETRLEEERLLVGMRPARCPLSQTCRLLGAPATLAKRKACEDSPANRGAGAPWSASCPHSAKASRAAEPPGRQKTPRGPEPPRRGPAADKDSVDGESDRSDASVDEDINAEDGSSGGYTPMEDRPGARDHQRDWRAYLSSSSRSLDYFLSARPAAPRAATHASYNAHGPVVFPPLSDEVPVDPSPSSASTYSSDSEGSLRLNIRQPLSPIRSRGLAACTEQHSCSQANDAHEADVRRGDSGAASQSPAAPSYTHRLLLDPENSLSSGPSLPTVNLQGHLHMSGSLQENIPSFTFFAVSDFPGQNSGSRVSISAFIDEKEATKRKADPEKLKKLQESLLEEDSEEEENLCRICQIAGGSPANPLLEPCGCVGSLQFVHQECLKKWLKVKITSGADLSAVKTCEMCKKGLLVNLKDFNLTEFYQKHQQSRAQNELVNSGLYLVLLLHLYEQRFAELMRLNNHRVARVRLSRNHPQPRPEDNENSELGEEN</sequence>
<comment type="catalytic activity">
    <reaction evidence="1">
        <text>S-ubiquitinyl-[E2 ubiquitin-conjugating enzyme]-L-cysteine + [acceptor protein]-L-lysine = [E2 ubiquitin-conjugating enzyme]-L-cysteine + N(6)-ubiquitinyl-[acceptor protein]-L-lysine.</text>
        <dbReference type="EC" id="2.3.2.27"/>
    </reaction>
</comment>
<evidence type="ECO:0000256" key="4">
    <source>
        <dbReference type="ARBA" id="ARBA00022679"/>
    </source>
</evidence>
<gene>
    <name evidence="12 13" type="primary">MARCHF10</name>
</gene>
<feature type="compositionally biased region" description="Acidic residues" evidence="9">
    <location>
        <begin position="765"/>
        <end position="774"/>
    </location>
</feature>
<evidence type="ECO:0000313" key="11">
    <source>
        <dbReference type="Proteomes" id="UP001652624"/>
    </source>
</evidence>
<name>A0ABM3YBQ6_ERIEU</name>
<feature type="compositionally biased region" description="Basic and acidic residues" evidence="9">
    <location>
        <begin position="366"/>
        <end position="388"/>
    </location>
</feature>
<evidence type="ECO:0000256" key="2">
    <source>
        <dbReference type="ARBA" id="ARBA00004906"/>
    </source>
</evidence>
<accession>A0ABM3YBQ6</accession>
<feature type="region of interest" description="Disordered" evidence="9">
    <location>
        <begin position="513"/>
        <end position="536"/>
    </location>
</feature>
<feature type="compositionally biased region" description="Low complexity" evidence="9">
    <location>
        <begin position="119"/>
        <end position="131"/>
    </location>
</feature>
<proteinExistence type="predicted"/>
<dbReference type="InterPro" id="IPR013083">
    <property type="entry name" value="Znf_RING/FYVE/PHD"/>
</dbReference>
<dbReference type="RefSeq" id="XP_060058503.1">
    <property type="nucleotide sequence ID" value="XM_060202520.1"/>
</dbReference>
<evidence type="ECO:0000256" key="9">
    <source>
        <dbReference type="SAM" id="MobiDB-lite"/>
    </source>
</evidence>
<keyword evidence="11" id="KW-1185">Reference proteome</keyword>
<dbReference type="SUPFAM" id="SSF57850">
    <property type="entry name" value="RING/U-box"/>
    <property type="match status" value="1"/>
</dbReference>
<feature type="compositionally biased region" description="Polar residues" evidence="9">
    <location>
        <begin position="50"/>
        <end position="70"/>
    </location>
</feature>
<evidence type="ECO:0000313" key="12">
    <source>
        <dbReference type="RefSeq" id="XP_060058503.1"/>
    </source>
</evidence>
<keyword evidence="8" id="KW-0862">Zinc</keyword>
<dbReference type="SMART" id="SM00744">
    <property type="entry name" value="RINGv"/>
    <property type="match status" value="1"/>
</dbReference>
<feature type="compositionally biased region" description="Low complexity" evidence="9">
    <location>
        <begin position="526"/>
        <end position="536"/>
    </location>
</feature>
<evidence type="ECO:0000256" key="6">
    <source>
        <dbReference type="ARBA" id="ARBA00022771"/>
    </source>
</evidence>
<evidence type="ECO:0000256" key="8">
    <source>
        <dbReference type="ARBA" id="ARBA00022833"/>
    </source>
</evidence>
<feature type="region of interest" description="Disordered" evidence="9">
    <location>
        <begin position="461"/>
        <end position="487"/>
    </location>
</feature>
<dbReference type="EC" id="2.3.2.27" evidence="3"/>
<keyword evidence="5" id="KW-0479">Metal-binding</keyword>
<evidence type="ECO:0000256" key="3">
    <source>
        <dbReference type="ARBA" id="ARBA00012483"/>
    </source>
</evidence>
<dbReference type="InterPro" id="IPR011016">
    <property type="entry name" value="Znf_RING-CH"/>
</dbReference>
<feature type="compositionally biased region" description="Basic and acidic residues" evidence="9">
    <location>
        <begin position="515"/>
        <end position="525"/>
    </location>
</feature>
<feature type="compositionally biased region" description="Basic and acidic residues" evidence="9">
    <location>
        <begin position="186"/>
        <end position="195"/>
    </location>
</feature>
<feature type="domain" description="RING-CH-type" evidence="10">
    <location>
        <begin position="627"/>
        <end position="697"/>
    </location>
</feature>
<feature type="compositionally biased region" description="Low complexity" evidence="9">
    <location>
        <begin position="470"/>
        <end position="484"/>
    </location>
</feature>
<keyword evidence="6" id="KW-0863">Zinc-finger</keyword>
<keyword evidence="4" id="KW-0808">Transferase</keyword>
<dbReference type="Pfam" id="PF12906">
    <property type="entry name" value="RINGv"/>
    <property type="match status" value="1"/>
</dbReference>
<feature type="compositionally biased region" description="Low complexity" evidence="9">
    <location>
        <begin position="235"/>
        <end position="254"/>
    </location>
</feature>
<feature type="region of interest" description="Disordered" evidence="9">
    <location>
        <begin position="328"/>
        <end position="416"/>
    </location>
</feature>
<protein>
    <recommendedName>
        <fullName evidence="3">RING-type E3 ubiquitin transferase</fullName>
        <ecNumber evidence="3">2.3.2.27</ecNumber>
    </recommendedName>
</protein>
<dbReference type="PANTHER" id="PTHR14471">
    <property type="entry name" value="MARCH7/10 E3 UBIQUITIN PROTEIN LIGASE FAMILY MEMBER"/>
    <property type="match status" value="1"/>
</dbReference>
<dbReference type="Proteomes" id="UP001652624">
    <property type="component" value="Chromosome 12"/>
</dbReference>